<evidence type="ECO:0000313" key="2">
    <source>
        <dbReference type="Proteomes" id="UP000790709"/>
    </source>
</evidence>
<accession>A0ACB8BJA3</accession>
<organism evidence="1 2">
    <name type="scientific">Leucogyrophana mollusca</name>
    <dbReference type="NCBI Taxonomy" id="85980"/>
    <lineage>
        <taxon>Eukaryota</taxon>
        <taxon>Fungi</taxon>
        <taxon>Dikarya</taxon>
        <taxon>Basidiomycota</taxon>
        <taxon>Agaricomycotina</taxon>
        <taxon>Agaricomycetes</taxon>
        <taxon>Agaricomycetidae</taxon>
        <taxon>Boletales</taxon>
        <taxon>Boletales incertae sedis</taxon>
        <taxon>Leucogyrophana</taxon>
    </lineage>
</organism>
<comment type="caution">
    <text evidence="1">The sequence shown here is derived from an EMBL/GenBank/DDBJ whole genome shotgun (WGS) entry which is preliminary data.</text>
</comment>
<name>A0ACB8BJA3_9AGAM</name>
<dbReference type="Proteomes" id="UP000790709">
    <property type="component" value="Unassembled WGS sequence"/>
</dbReference>
<keyword evidence="2" id="KW-1185">Reference proteome</keyword>
<sequence length="1481" mass="162580">MASAAFARPDWQTEDLDEEWIEEDDQANYSMGTQSISLTAPLPGFVQTISIDKDDAVVSSPTESERVGTFLIREDMPAVALLPKTPGRQNKKGAIKDFFSPLALEKMFEPPSPPAAKHGTLAPYSTAVPTVPSRLSQAFTPGDSSQTEVESEMNDQLNDAGVVSSTRSPNSLTPTGFGAHKSSMDCQFTFNVPRLHPPTAGFPQAESTPGNIYSIANPPMTDPRLRLFQLQYDTFTRDHLSAMVDSIAVNTPSGGSAEISGSPSSFGAQGLSKVHEVTMSDDSAVRSVKRVKLSPPSAYYGEGDGAGATIARPRIIRKDYVGESRSLMQQIKQARDFSTISTTAGSQSPSTQAESRSDLREFSRRVSRGSESRGTQPCLASDRSGLSAGPPAAAPQSTHSSLAYRLQAANLMEQIKNDMKGPKRLFSADTEVSQSTHAEDVSTVHQASLKADQSQISAWSEDKENHNHRKYPSVRRTSSSRRQHPSPRKPSRSYRADEVSLVQELSNMSIEAPWQDRDAPRSRPPATTAPVVPHIRVSSAPNPELLAPPTHIAPSYPSSSIRSGTNEDLNRFVSSSTASGTTVTTSSVPSFVKHAGPVQITHIAPSDIPSLPERVGRMVYDKDLMKWVRSTARATSETDDQRDQTTGTDGDADSEDPFRDIESLREDDSRGPHGSAHIEVDDTRDMEREHPQESDASRIEDVEEGELGDQEEVDLTSFSFDGHSVAAILVVPTDDENEEAVVDDDHTTDSDSDDQQDITTSTAEEVDFESEDELPPEPRRMHPDNSPLHGTTPLPAAVSATPVATRSKPPILATPMPPRSALKSTSATPVSAMKNPNRDKYRTPAQRLGHRRSVSFSDGKRDGPIRGLGIRGHTSDDIEASLSDGDQIQGSFMPSARSKRLADMMHNLESTDFDDGDSPTKSTSSGRPPTEELQPFGHRRPSSQVAVSGSSTNTSRRVSSMSQRTRIATMDAKGKGDATFLTEWSFGLAHDRLVQVITDIQPFEPYWEELNAIDLSRRTLDSVARLKEFLPKLDSLTLNFNQLSWLSGIPGTVRTLSVASNFITGVTSFSHLSNLENLDISNNDIDSLTQLQCLRHLRELRADGNKITSIDGLQKMDGLVKLSLQDNQLKDADLAMFLWSRLEMLNLSRNRLSNISSLATSLPALIALNIDNNLLNHLEPGGSMSRLRILRVSGNRLQHLNVAPFPNLRTLYVDNNSLATLVKAERLAKLENLSMRNQSCRDFHLSTRQFRDVKRLYLSGNKLRADFIEEPCYNLVYLEAAACRLTTLPCDLARLVPNLRVLNLNYNFLEEALPLEGLTRLKKLTIIGSRLKGTKPLIRVLQRMPDAEMLDFRMNPCTLGWYLPLLVRDVPGALQPSENSGGSGGDGHPTRGEKTSEYGWQELDSKFRRDLPDDAYVGRLAYRGLVMRACPRIRMLDGVEVSEKERTKANHLLQGIMGKNKIKGKEKTVLAGSKTGAHTTS</sequence>
<protein>
    <submittedName>
        <fullName evidence="1">Uncharacterized protein</fullName>
    </submittedName>
</protein>
<evidence type="ECO:0000313" key="1">
    <source>
        <dbReference type="EMBL" id="KAH7925885.1"/>
    </source>
</evidence>
<proteinExistence type="predicted"/>
<gene>
    <name evidence="1" type="ORF">BV22DRAFT_1088208</name>
</gene>
<reference evidence="1" key="1">
    <citation type="journal article" date="2021" name="New Phytol.">
        <title>Evolutionary innovations through gain and loss of genes in the ectomycorrhizal Boletales.</title>
        <authorList>
            <person name="Wu G."/>
            <person name="Miyauchi S."/>
            <person name="Morin E."/>
            <person name="Kuo A."/>
            <person name="Drula E."/>
            <person name="Varga T."/>
            <person name="Kohler A."/>
            <person name="Feng B."/>
            <person name="Cao Y."/>
            <person name="Lipzen A."/>
            <person name="Daum C."/>
            <person name="Hundley H."/>
            <person name="Pangilinan J."/>
            <person name="Johnson J."/>
            <person name="Barry K."/>
            <person name="LaButti K."/>
            <person name="Ng V."/>
            <person name="Ahrendt S."/>
            <person name="Min B."/>
            <person name="Choi I.G."/>
            <person name="Park H."/>
            <person name="Plett J.M."/>
            <person name="Magnuson J."/>
            <person name="Spatafora J.W."/>
            <person name="Nagy L.G."/>
            <person name="Henrissat B."/>
            <person name="Grigoriev I.V."/>
            <person name="Yang Z.L."/>
            <person name="Xu J."/>
            <person name="Martin F.M."/>
        </authorList>
    </citation>
    <scope>NUCLEOTIDE SEQUENCE</scope>
    <source>
        <strain evidence="1">KUC20120723A-06</strain>
    </source>
</reference>
<dbReference type="EMBL" id="MU266393">
    <property type="protein sequence ID" value="KAH7925885.1"/>
    <property type="molecule type" value="Genomic_DNA"/>
</dbReference>